<comment type="caution">
    <text evidence="2">The sequence shown here is derived from an EMBL/GenBank/DDBJ whole genome shotgun (WGS) entry which is preliminary data.</text>
</comment>
<feature type="compositionally biased region" description="Basic and acidic residues" evidence="1">
    <location>
        <begin position="61"/>
        <end position="75"/>
    </location>
</feature>
<evidence type="ECO:0000313" key="3">
    <source>
        <dbReference type="Proteomes" id="UP001329430"/>
    </source>
</evidence>
<organism evidence="2 3">
    <name type="scientific">Pyrocoelia pectoralis</name>
    <dbReference type="NCBI Taxonomy" id="417401"/>
    <lineage>
        <taxon>Eukaryota</taxon>
        <taxon>Metazoa</taxon>
        <taxon>Ecdysozoa</taxon>
        <taxon>Arthropoda</taxon>
        <taxon>Hexapoda</taxon>
        <taxon>Insecta</taxon>
        <taxon>Pterygota</taxon>
        <taxon>Neoptera</taxon>
        <taxon>Endopterygota</taxon>
        <taxon>Coleoptera</taxon>
        <taxon>Polyphaga</taxon>
        <taxon>Elateriformia</taxon>
        <taxon>Elateroidea</taxon>
        <taxon>Lampyridae</taxon>
        <taxon>Lampyrinae</taxon>
        <taxon>Pyrocoelia</taxon>
    </lineage>
</organism>
<name>A0AAN7V1V5_9COLE</name>
<gene>
    <name evidence="2" type="ORF">RI129_000024</name>
</gene>
<feature type="compositionally biased region" description="Basic and acidic residues" evidence="1">
    <location>
        <begin position="87"/>
        <end position="120"/>
    </location>
</feature>
<sequence length="209" mass="24426">MLGDDLRNLILRSDQYQLQQGKLSDRSPLKDLNYSINQDSNQVNLSIPTPFKRALFWTPSQDKKKDIKRNAKEKIPAVASSAQWQEYHQKKEAKKQLEILEKEEKKQQRLQKQKEREESKKKSKIPRKKQKKPEESSPEASSKSDMLNISTTDGGKECTVKTMTSSGHNWKWPQMEDILNYEEDDVIKHIGKPKLINKRGVYEVPEYKV</sequence>
<evidence type="ECO:0000256" key="1">
    <source>
        <dbReference type="SAM" id="MobiDB-lite"/>
    </source>
</evidence>
<proteinExistence type="predicted"/>
<evidence type="ECO:0000313" key="2">
    <source>
        <dbReference type="EMBL" id="KAK5637796.1"/>
    </source>
</evidence>
<accession>A0AAN7V1V5</accession>
<feature type="compositionally biased region" description="Basic residues" evidence="1">
    <location>
        <begin position="121"/>
        <end position="131"/>
    </location>
</feature>
<protein>
    <submittedName>
        <fullName evidence="2">Uncharacterized protein</fullName>
    </submittedName>
</protein>
<feature type="region of interest" description="Disordered" evidence="1">
    <location>
        <begin position="58"/>
        <end position="170"/>
    </location>
</feature>
<dbReference type="AlphaFoldDB" id="A0AAN7V1V5"/>
<dbReference type="Proteomes" id="UP001329430">
    <property type="component" value="Unassembled WGS sequence"/>
</dbReference>
<feature type="region of interest" description="Disordered" evidence="1">
    <location>
        <begin position="20"/>
        <end position="44"/>
    </location>
</feature>
<keyword evidence="3" id="KW-1185">Reference proteome</keyword>
<reference evidence="2 3" key="1">
    <citation type="journal article" date="2024" name="Insects">
        <title>An Improved Chromosome-Level Genome Assembly of the Firefly Pyrocoelia pectoralis.</title>
        <authorList>
            <person name="Fu X."/>
            <person name="Meyer-Rochow V.B."/>
            <person name="Ballantyne L."/>
            <person name="Zhu X."/>
        </authorList>
    </citation>
    <scope>NUCLEOTIDE SEQUENCE [LARGE SCALE GENOMIC DNA]</scope>
    <source>
        <strain evidence="2">XCY_ONT2</strain>
    </source>
</reference>
<feature type="compositionally biased region" description="Polar residues" evidence="1">
    <location>
        <begin position="34"/>
        <end position="44"/>
    </location>
</feature>
<dbReference type="EMBL" id="JAVRBK010000110">
    <property type="protein sequence ID" value="KAK5637796.1"/>
    <property type="molecule type" value="Genomic_DNA"/>
</dbReference>